<evidence type="ECO:0000313" key="7">
    <source>
        <dbReference type="RefSeq" id="XP_065650853.1"/>
    </source>
</evidence>
<dbReference type="InterPro" id="IPR011992">
    <property type="entry name" value="EF-hand-dom_pair"/>
</dbReference>
<feature type="domain" description="EF-hand" evidence="5">
    <location>
        <begin position="86"/>
        <end position="121"/>
    </location>
</feature>
<evidence type="ECO:0000256" key="2">
    <source>
        <dbReference type="ARBA" id="ARBA00022737"/>
    </source>
</evidence>
<protein>
    <submittedName>
        <fullName evidence="7">Calmodulin, striated muscle isoform X1</fullName>
    </submittedName>
</protein>
<evidence type="ECO:0000256" key="1">
    <source>
        <dbReference type="ARBA" id="ARBA00007828"/>
    </source>
</evidence>
<dbReference type="Proteomes" id="UP001652625">
    <property type="component" value="Chromosome 04"/>
</dbReference>
<dbReference type="GeneID" id="100210515"/>
<sequence length="155" mass="18122">MKMSVYTYRNKFSNDQISEFQSAFILLERSNGCIHTHDFRKLLATIGYNPADKVLEELYLSIENGKKQLNFDEFMELIAQLETEDKNTKEAKDAFNAFDFEGNGYIPAFDIKEALMCVLKTAKDSEREAIIKYFKLETNRKVYFNEFKAMITYSP</sequence>
<keyword evidence="4" id="KW-0599">Photoprotein</keyword>
<name>A0ABM4BP21_HYDVU</name>
<proteinExistence type="inferred from homology"/>
<evidence type="ECO:0000313" key="6">
    <source>
        <dbReference type="Proteomes" id="UP001652625"/>
    </source>
</evidence>
<accession>A0ABM4BP21</accession>
<comment type="similarity">
    <text evidence="1">Belongs to the aequorin family.</text>
</comment>
<dbReference type="PROSITE" id="PS50222">
    <property type="entry name" value="EF_HAND_2"/>
    <property type="match status" value="1"/>
</dbReference>
<evidence type="ECO:0000256" key="3">
    <source>
        <dbReference type="ARBA" id="ARBA00023223"/>
    </source>
</evidence>
<evidence type="ECO:0000256" key="4">
    <source>
        <dbReference type="ARBA" id="ARBA00023262"/>
    </source>
</evidence>
<keyword evidence="3" id="KW-0455">Luminescence</keyword>
<dbReference type="PANTHER" id="PTHR23048">
    <property type="entry name" value="MYOSIN LIGHT CHAIN 1, 3"/>
    <property type="match status" value="1"/>
</dbReference>
<dbReference type="Gene3D" id="1.10.238.10">
    <property type="entry name" value="EF-hand"/>
    <property type="match status" value="2"/>
</dbReference>
<dbReference type="Pfam" id="PF13499">
    <property type="entry name" value="EF-hand_7"/>
    <property type="match status" value="1"/>
</dbReference>
<keyword evidence="2" id="KW-0677">Repeat</keyword>
<dbReference type="InterPro" id="IPR050230">
    <property type="entry name" value="CALM/Myosin/TropC-like"/>
</dbReference>
<keyword evidence="6" id="KW-1185">Reference proteome</keyword>
<organism evidence="6 7">
    <name type="scientific">Hydra vulgaris</name>
    <name type="common">Hydra</name>
    <name type="synonym">Hydra attenuata</name>
    <dbReference type="NCBI Taxonomy" id="6087"/>
    <lineage>
        <taxon>Eukaryota</taxon>
        <taxon>Metazoa</taxon>
        <taxon>Cnidaria</taxon>
        <taxon>Hydrozoa</taxon>
        <taxon>Hydroidolina</taxon>
        <taxon>Anthoathecata</taxon>
        <taxon>Aplanulata</taxon>
        <taxon>Hydridae</taxon>
        <taxon>Hydra</taxon>
    </lineage>
</organism>
<gene>
    <name evidence="7" type="primary">LOC100210515</name>
</gene>
<dbReference type="RefSeq" id="XP_065650853.1">
    <property type="nucleotide sequence ID" value="XM_065794781.1"/>
</dbReference>
<dbReference type="PANTHER" id="PTHR23048:SF0">
    <property type="entry name" value="CALMODULIN LIKE 3"/>
    <property type="match status" value="1"/>
</dbReference>
<reference evidence="7" key="1">
    <citation type="submission" date="2025-08" db="UniProtKB">
        <authorList>
            <consortium name="RefSeq"/>
        </authorList>
    </citation>
    <scope>IDENTIFICATION</scope>
</reference>
<dbReference type="SUPFAM" id="SSF47473">
    <property type="entry name" value="EF-hand"/>
    <property type="match status" value="1"/>
</dbReference>
<evidence type="ECO:0000259" key="5">
    <source>
        <dbReference type="PROSITE" id="PS50222"/>
    </source>
</evidence>
<dbReference type="InterPro" id="IPR002048">
    <property type="entry name" value="EF_hand_dom"/>
</dbReference>